<comment type="pathway">
    <text evidence="2">Siderophore biosynthesis.</text>
</comment>
<sequence>MPFHTEQHEYAIQHVRDNRTEEAGQQPPYDLVCIGFGTTSLPIAAVLADKDITARVLFVEREKCFTWRPESLLPDKPVGTSFLRDLTTTQNPRSEFTFMNYLHATGQLVDYANNSRLAPSRRLMGHYFRWAANIIQKRDWVQYGQEAVRVTPVEIGRRVAEWAIRTRNTTTGAMTEIQAKRVIIATGAKPHVPAALAAPQLKPLVVHASACADVLAKVTDSKLNIAVVGADQDAAEVFEDLNKRRGQHTATLFVADSALRPEGNALEKDESQPSIFPAELRQRLQSGGGPSSTVSLAVLESLYLARYTQQIAEPDASKWRFQMRTLSEVLDAKQEEGRLRLVVQNPRTGEMSMSDQTFDIVIVATGYNFVVDKQLVAPIISMLDGGAMSVDRDYRVNFRRNTLAQECGMWMLGSLGDAEQRGDDFSHMAERSNCVAKSVLKQMAGDASKPEQRFEQAVL</sequence>
<accession>A0A2D3V3W0</accession>
<evidence type="ECO:0000256" key="1">
    <source>
        <dbReference type="ARBA" id="ARBA00001974"/>
    </source>
</evidence>
<name>A0A2D3V3W0_9PEZI</name>
<evidence type="ECO:0000313" key="11">
    <source>
        <dbReference type="EMBL" id="CZT14973.1"/>
    </source>
</evidence>
<evidence type="ECO:0000313" key="12">
    <source>
        <dbReference type="Proteomes" id="UP000225277"/>
    </source>
</evidence>
<reference evidence="11 12" key="1">
    <citation type="submission" date="2016-03" db="EMBL/GenBank/DDBJ databases">
        <authorList>
            <person name="Ploux O."/>
        </authorList>
    </citation>
    <scope>NUCLEOTIDE SEQUENCE [LARGE SCALE GENOMIC DNA]</scope>
    <source>
        <strain evidence="11 12">URUG2</strain>
    </source>
</reference>
<comment type="catalytic activity">
    <reaction evidence="9">
        <text>L-ornithine + NADPH + O2 = N(5)-hydroxy-L-ornithine + NADP(+) + H2O</text>
        <dbReference type="Rhea" id="RHEA:41508"/>
        <dbReference type="ChEBI" id="CHEBI:15377"/>
        <dbReference type="ChEBI" id="CHEBI:15379"/>
        <dbReference type="ChEBI" id="CHEBI:46911"/>
        <dbReference type="ChEBI" id="CHEBI:57783"/>
        <dbReference type="ChEBI" id="CHEBI:58349"/>
        <dbReference type="ChEBI" id="CHEBI:78275"/>
        <dbReference type="EC" id="1.14.13.196"/>
    </reaction>
</comment>
<dbReference type="AlphaFoldDB" id="A0A2D3V3W0"/>
<keyword evidence="12" id="KW-1185">Reference proteome</keyword>
<evidence type="ECO:0000256" key="7">
    <source>
        <dbReference type="ARBA" id="ARBA00022857"/>
    </source>
</evidence>
<dbReference type="Pfam" id="PF13434">
    <property type="entry name" value="Lys_Orn_oxgnase"/>
    <property type="match status" value="1"/>
</dbReference>
<evidence type="ECO:0000256" key="2">
    <source>
        <dbReference type="ARBA" id="ARBA00004924"/>
    </source>
</evidence>
<dbReference type="PANTHER" id="PTHR42802:SF1">
    <property type="entry name" value="L-ORNITHINE N(5)-MONOOXYGENASE"/>
    <property type="match status" value="1"/>
</dbReference>
<comment type="cofactor">
    <cofactor evidence="1">
        <name>FAD</name>
        <dbReference type="ChEBI" id="CHEBI:57692"/>
    </cofactor>
</comment>
<evidence type="ECO:0000256" key="3">
    <source>
        <dbReference type="ARBA" id="ARBA00007588"/>
    </source>
</evidence>
<dbReference type="InterPro" id="IPR036188">
    <property type="entry name" value="FAD/NAD-bd_sf"/>
</dbReference>
<keyword evidence="8" id="KW-0560">Oxidoreductase</keyword>
<dbReference type="Gene3D" id="3.50.50.60">
    <property type="entry name" value="FAD/NAD(P)-binding domain"/>
    <property type="match status" value="1"/>
</dbReference>
<dbReference type="Proteomes" id="UP000225277">
    <property type="component" value="Unassembled WGS sequence"/>
</dbReference>
<keyword evidence="6" id="KW-0274">FAD</keyword>
<comment type="catalytic activity">
    <reaction evidence="10">
        <text>L-ornithine + NADH + O2 = N(5)-hydroxy-L-ornithine + NAD(+) + H2O</text>
        <dbReference type="Rhea" id="RHEA:41512"/>
        <dbReference type="ChEBI" id="CHEBI:15377"/>
        <dbReference type="ChEBI" id="CHEBI:15379"/>
        <dbReference type="ChEBI" id="CHEBI:46911"/>
        <dbReference type="ChEBI" id="CHEBI:57540"/>
        <dbReference type="ChEBI" id="CHEBI:57945"/>
        <dbReference type="ChEBI" id="CHEBI:78275"/>
        <dbReference type="EC" id="1.14.13.196"/>
    </reaction>
</comment>
<organism evidence="11 12">
    <name type="scientific">Ramularia collo-cygni</name>
    <dbReference type="NCBI Taxonomy" id="112498"/>
    <lineage>
        <taxon>Eukaryota</taxon>
        <taxon>Fungi</taxon>
        <taxon>Dikarya</taxon>
        <taxon>Ascomycota</taxon>
        <taxon>Pezizomycotina</taxon>
        <taxon>Dothideomycetes</taxon>
        <taxon>Dothideomycetidae</taxon>
        <taxon>Mycosphaerellales</taxon>
        <taxon>Mycosphaerellaceae</taxon>
        <taxon>Ramularia</taxon>
    </lineage>
</organism>
<evidence type="ECO:0000256" key="6">
    <source>
        <dbReference type="ARBA" id="ARBA00022827"/>
    </source>
</evidence>
<evidence type="ECO:0000256" key="8">
    <source>
        <dbReference type="ARBA" id="ARBA00023002"/>
    </source>
</evidence>
<proteinExistence type="inferred from homology"/>
<evidence type="ECO:0000256" key="9">
    <source>
        <dbReference type="ARBA" id="ARBA00047598"/>
    </source>
</evidence>
<dbReference type="RefSeq" id="XP_023621870.1">
    <property type="nucleotide sequence ID" value="XM_023766102.1"/>
</dbReference>
<evidence type="ECO:0000256" key="10">
    <source>
        <dbReference type="ARBA" id="ARBA00049248"/>
    </source>
</evidence>
<dbReference type="SUPFAM" id="SSF51905">
    <property type="entry name" value="FAD/NAD(P)-binding domain"/>
    <property type="match status" value="1"/>
</dbReference>
<dbReference type="OrthoDB" id="3519933at2759"/>
<dbReference type="GeneID" id="35596230"/>
<dbReference type="EMBL" id="FJUY01000001">
    <property type="protein sequence ID" value="CZT14973.1"/>
    <property type="molecule type" value="Genomic_DNA"/>
</dbReference>
<protein>
    <recommendedName>
        <fullName evidence="4">L-ornithine N(5)-monooxygenase [NAD(P)H]</fullName>
        <ecNumber evidence="4">1.14.13.196</ecNumber>
    </recommendedName>
</protein>
<dbReference type="InterPro" id="IPR025700">
    <property type="entry name" value="Lys/Orn_oxygenase"/>
</dbReference>
<evidence type="ECO:0000256" key="4">
    <source>
        <dbReference type="ARBA" id="ARBA00012881"/>
    </source>
</evidence>
<keyword evidence="5" id="KW-0285">Flavoprotein</keyword>
<gene>
    <name evidence="11" type="ORF">RCC_00896</name>
</gene>
<keyword evidence="7" id="KW-0521">NADP</keyword>
<dbReference type="GO" id="GO:0016491">
    <property type="term" value="F:oxidoreductase activity"/>
    <property type="evidence" value="ECO:0007669"/>
    <property type="project" value="UniProtKB-KW"/>
</dbReference>
<dbReference type="GO" id="GO:0006879">
    <property type="term" value="P:intracellular iron ion homeostasis"/>
    <property type="evidence" value="ECO:0007669"/>
    <property type="project" value="TreeGrafter"/>
</dbReference>
<dbReference type="PANTHER" id="PTHR42802">
    <property type="entry name" value="MONOOXYGENASE"/>
    <property type="match status" value="1"/>
</dbReference>
<comment type="similarity">
    <text evidence="3">Belongs to the lysine N(6)-hydroxylase/L-ornithine N(5)-oxygenase family.</text>
</comment>
<evidence type="ECO:0000256" key="5">
    <source>
        <dbReference type="ARBA" id="ARBA00022630"/>
    </source>
</evidence>
<dbReference type="EC" id="1.14.13.196" evidence="4"/>